<sequence length="530" mass="52745">MTTLYATEVTQAFLNRQAAIDASGSSPNPLPPFNFVGGTLAVGDGNGAVPMLSTLVAQNGLTHQVWSGQTITGVNQDDQAANQIDIQCVIPDVVNGVEVGGFTIREFAIWDEQGNLCVLGITNIEKTTSQQGQINTVMFVAAIVVSNTANVVITPPSANFVTMVEVENAFNANLPTAAAPLTQTDTQTPTGWIRRVFGLRPASQPAAPAQGQPVVDGGNTGYGRPATDAEFVAGASLGGFALPWPTLAQVRAGFTALVYGSGNAVTVKGDRSINMDYSTLGAGAAQLSDLVALMRPGNPASYLTSTLANLLSLKTSFLGVQGFWSSGTYTPNANAKFCWVILTGPGGPGGASSGASNLVGGGGEAGCTVWKFFDPRATGPLAVTLAAATAPSPAGASPNSQAAAPSLSSVGSIAVAPGGQAGLNSVGYGGAPPPTDISVAVGDVILPGNPGEGRQGDNYDYRAGNGGASFWGGAGVGADGQSPWAPGYAPGGAGRGFGSGGGGGDSGGYGGQAQQGGAGGRAAALIFEFG</sequence>
<dbReference type="Proteomes" id="UP000309061">
    <property type="component" value="Chromosome"/>
</dbReference>
<evidence type="ECO:0000259" key="2">
    <source>
        <dbReference type="Pfam" id="PF12571"/>
    </source>
</evidence>
<dbReference type="EMBL" id="CP046052">
    <property type="protein sequence ID" value="QGM46742.1"/>
    <property type="molecule type" value="Genomic_DNA"/>
</dbReference>
<gene>
    <name evidence="3" type="ORF">H2LOC_014145</name>
</gene>
<dbReference type="AlphaFoldDB" id="A0A6B8KGI4"/>
<accession>A0A6B8KGI4</accession>
<proteinExistence type="predicted"/>
<evidence type="ECO:0000256" key="1">
    <source>
        <dbReference type="SAM" id="MobiDB-lite"/>
    </source>
</evidence>
<feature type="region of interest" description="Disordered" evidence="1">
    <location>
        <begin position="496"/>
        <end position="515"/>
    </location>
</feature>
<dbReference type="KEGG" id="mhey:H2LOC_014145"/>
<reference evidence="3 4" key="1">
    <citation type="submission" date="2019-11" db="EMBL/GenBank/DDBJ databases">
        <title>The genome sequence of Methylocystis heyeri.</title>
        <authorList>
            <person name="Oshkin I.Y."/>
            <person name="Miroshnikov K."/>
            <person name="Dedysh S.N."/>
        </authorList>
    </citation>
    <scope>NUCLEOTIDE SEQUENCE [LARGE SCALE GENOMIC DNA]</scope>
    <source>
        <strain evidence="3 4">H2</strain>
    </source>
</reference>
<dbReference type="Pfam" id="PF12571">
    <property type="entry name" value="Phage_tail_fib"/>
    <property type="match status" value="1"/>
</dbReference>
<evidence type="ECO:0000313" key="4">
    <source>
        <dbReference type="Proteomes" id="UP000309061"/>
    </source>
</evidence>
<feature type="domain" description="Phage tail fibre protein N-terminal" evidence="2">
    <location>
        <begin position="1"/>
        <end position="152"/>
    </location>
</feature>
<dbReference type="RefSeq" id="WP_136497625.1">
    <property type="nucleotide sequence ID" value="NZ_CP046052.1"/>
</dbReference>
<name>A0A6B8KGI4_9HYPH</name>
<keyword evidence="4" id="KW-1185">Reference proteome</keyword>
<dbReference type="OrthoDB" id="8225519at2"/>
<dbReference type="InterPro" id="IPR022225">
    <property type="entry name" value="Phage_tail_fibre_N"/>
</dbReference>
<protein>
    <recommendedName>
        <fullName evidence="2">Phage tail fibre protein N-terminal domain-containing protein</fullName>
    </recommendedName>
</protein>
<organism evidence="3 4">
    <name type="scientific">Methylocystis heyeri</name>
    <dbReference type="NCBI Taxonomy" id="391905"/>
    <lineage>
        <taxon>Bacteria</taxon>
        <taxon>Pseudomonadati</taxon>
        <taxon>Pseudomonadota</taxon>
        <taxon>Alphaproteobacteria</taxon>
        <taxon>Hyphomicrobiales</taxon>
        <taxon>Methylocystaceae</taxon>
        <taxon>Methylocystis</taxon>
    </lineage>
</organism>
<evidence type="ECO:0000313" key="3">
    <source>
        <dbReference type="EMBL" id="QGM46742.1"/>
    </source>
</evidence>